<dbReference type="InterPro" id="IPR001245">
    <property type="entry name" value="Ser-Thr/Tyr_kinase_cat_dom"/>
</dbReference>
<keyword evidence="3" id="KW-0418">Kinase</keyword>
<gene>
    <name evidence="3" type="ORF">BD410DRAFT_789180</name>
</gene>
<feature type="domain" description="Protein kinase" evidence="2">
    <location>
        <begin position="412"/>
        <end position="680"/>
    </location>
</feature>
<evidence type="ECO:0000313" key="4">
    <source>
        <dbReference type="Proteomes" id="UP000294933"/>
    </source>
</evidence>
<dbReference type="STRING" id="50990.A0A4Y7Q3J3"/>
<dbReference type="Gene3D" id="1.10.510.10">
    <property type="entry name" value="Transferase(Phosphotransferase) domain 1"/>
    <property type="match status" value="1"/>
</dbReference>
<evidence type="ECO:0000259" key="2">
    <source>
        <dbReference type="PROSITE" id="PS50011"/>
    </source>
</evidence>
<name>A0A4Y7Q3J3_9AGAM</name>
<feature type="compositionally biased region" description="Basic and acidic residues" evidence="1">
    <location>
        <begin position="276"/>
        <end position="308"/>
    </location>
</feature>
<dbReference type="InterPro" id="IPR000719">
    <property type="entry name" value="Prot_kinase_dom"/>
</dbReference>
<dbReference type="PROSITE" id="PS50011">
    <property type="entry name" value="PROTEIN_KINASE_DOM"/>
    <property type="match status" value="1"/>
</dbReference>
<protein>
    <submittedName>
        <fullName evidence="3">Kinase-like protein</fullName>
    </submittedName>
</protein>
<dbReference type="OrthoDB" id="122279at2759"/>
<dbReference type="AlphaFoldDB" id="A0A4Y7Q3J3"/>
<evidence type="ECO:0000313" key="3">
    <source>
        <dbReference type="EMBL" id="TDL21798.1"/>
    </source>
</evidence>
<feature type="compositionally biased region" description="Pro residues" evidence="1">
    <location>
        <begin position="64"/>
        <end position="74"/>
    </location>
</feature>
<organism evidence="3 4">
    <name type="scientific">Rickenella mellea</name>
    <dbReference type="NCBI Taxonomy" id="50990"/>
    <lineage>
        <taxon>Eukaryota</taxon>
        <taxon>Fungi</taxon>
        <taxon>Dikarya</taxon>
        <taxon>Basidiomycota</taxon>
        <taxon>Agaricomycotina</taxon>
        <taxon>Agaricomycetes</taxon>
        <taxon>Hymenochaetales</taxon>
        <taxon>Rickenellaceae</taxon>
        <taxon>Rickenella</taxon>
    </lineage>
</organism>
<accession>A0A4Y7Q3J3</accession>
<feature type="compositionally biased region" description="Low complexity" evidence="1">
    <location>
        <begin position="194"/>
        <end position="228"/>
    </location>
</feature>
<feature type="compositionally biased region" description="Polar residues" evidence="1">
    <location>
        <begin position="82"/>
        <end position="94"/>
    </location>
</feature>
<feature type="region of interest" description="Disordered" evidence="1">
    <location>
        <begin position="1"/>
        <end position="315"/>
    </location>
</feature>
<dbReference type="VEuPathDB" id="FungiDB:BD410DRAFT_789180"/>
<dbReference type="SUPFAM" id="SSF56112">
    <property type="entry name" value="Protein kinase-like (PK-like)"/>
    <property type="match status" value="1"/>
</dbReference>
<dbReference type="EMBL" id="ML170178">
    <property type="protein sequence ID" value="TDL21798.1"/>
    <property type="molecule type" value="Genomic_DNA"/>
</dbReference>
<dbReference type="PANTHER" id="PTHR44329">
    <property type="entry name" value="SERINE/THREONINE-PROTEIN KINASE TNNI3K-RELATED"/>
    <property type="match status" value="1"/>
</dbReference>
<dbReference type="Proteomes" id="UP000294933">
    <property type="component" value="Unassembled WGS sequence"/>
</dbReference>
<dbReference type="GO" id="GO:0004674">
    <property type="term" value="F:protein serine/threonine kinase activity"/>
    <property type="evidence" value="ECO:0007669"/>
    <property type="project" value="TreeGrafter"/>
</dbReference>
<keyword evidence="3" id="KW-0808">Transferase</keyword>
<keyword evidence="4" id="KW-1185">Reference proteome</keyword>
<dbReference type="InterPro" id="IPR008271">
    <property type="entry name" value="Ser/Thr_kinase_AS"/>
</dbReference>
<dbReference type="InterPro" id="IPR051681">
    <property type="entry name" value="Ser/Thr_Kinases-Pseudokinases"/>
</dbReference>
<sequence length="734" mass="81864">MAPTADYHRQALPQPRKAPNASIVVTQPQPYLPTPKPASNAPDRSISHKPTKSLDVRTAVSQPEPEPYPPPLIPLQPASDILNHSVSQRLNMLQTAKAEMGRSISSKEHDEPQSRGPRLRSVQQHQPLYEEKESETDADSIHLAIDYPYFQTPAPHSPKKAPIAPTVFDPQPRTQPYRTAPTPPQPASNILIHSVSQRPNRQSSPQQHQQEQVQQVIPSPGPSSSEKSSNLRAVGGAPRRQRAKMLEIQVSPTSEKDRELNRDLISKSRALPVGQTERERDREVERERVPDQHEGNQHRQQGGRERQRYPRAAATAQPASIAIQALKKAAVEFDRNTIQNVTSTVLNDREVKKEFLALCRSDPKPILNLFQMLLDEDNVPTESRARLVRTLARLAKSSGSYPDCLILTTIRRTGNHPVAGGGCADVWKGHFAEKPVALKALRIYKKSLREKALKEFSHEAVIWRQLKHPNILPFYGIFTGDENFDPLCLVSPWMDAGNVIDYLNVHPDSDRLSLLSDVSQGLKYLHLFQPPIIHGDLKGANIFVSASLTACLGDFGLARFRDSQESTLPTTTGNTAGTLRWQAPELLNTVEGKSTHRTEQCDIYSFGSVCLELMTGKPPFSEIRIDGAVMMAITKGEIPQRPLEKVFERGLDNTLWSFMEQCWNVDPGRRPRTGQVAEYFQRHHGAAIPGTVTIQDTRHGGRLSSGQCPDRFVSDLSNLLTLIEGDEECLVSQP</sequence>
<dbReference type="InterPro" id="IPR011009">
    <property type="entry name" value="Kinase-like_dom_sf"/>
</dbReference>
<evidence type="ECO:0000256" key="1">
    <source>
        <dbReference type="SAM" id="MobiDB-lite"/>
    </source>
</evidence>
<feature type="compositionally biased region" description="Basic and acidic residues" evidence="1">
    <location>
        <begin position="254"/>
        <end position="266"/>
    </location>
</feature>
<dbReference type="SMART" id="SM00220">
    <property type="entry name" value="S_TKc"/>
    <property type="match status" value="1"/>
</dbReference>
<dbReference type="GO" id="GO:0005524">
    <property type="term" value="F:ATP binding"/>
    <property type="evidence" value="ECO:0007669"/>
    <property type="project" value="InterPro"/>
</dbReference>
<dbReference type="PANTHER" id="PTHR44329:SF214">
    <property type="entry name" value="PROTEIN KINASE DOMAIN-CONTAINING PROTEIN"/>
    <property type="match status" value="1"/>
</dbReference>
<dbReference type="Pfam" id="PF07714">
    <property type="entry name" value="PK_Tyr_Ser-Thr"/>
    <property type="match status" value="1"/>
</dbReference>
<proteinExistence type="predicted"/>
<reference evidence="3 4" key="1">
    <citation type="submission" date="2018-06" db="EMBL/GenBank/DDBJ databases">
        <title>A transcriptomic atlas of mushroom development highlights an independent origin of complex multicellularity.</title>
        <authorList>
            <consortium name="DOE Joint Genome Institute"/>
            <person name="Krizsan K."/>
            <person name="Almasi E."/>
            <person name="Merenyi Z."/>
            <person name="Sahu N."/>
            <person name="Viragh M."/>
            <person name="Koszo T."/>
            <person name="Mondo S."/>
            <person name="Kiss B."/>
            <person name="Balint B."/>
            <person name="Kues U."/>
            <person name="Barry K."/>
            <person name="Hegedus J.C."/>
            <person name="Henrissat B."/>
            <person name="Johnson J."/>
            <person name="Lipzen A."/>
            <person name="Ohm R."/>
            <person name="Nagy I."/>
            <person name="Pangilinan J."/>
            <person name="Yan J."/>
            <person name="Xiong Y."/>
            <person name="Grigoriev I.V."/>
            <person name="Hibbett D.S."/>
            <person name="Nagy L.G."/>
        </authorList>
    </citation>
    <scope>NUCLEOTIDE SEQUENCE [LARGE SCALE GENOMIC DNA]</scope>
    <source>
        <strain evidence="3 4">SZMC22713</strain>
    </source>
</reference>
<dbReference type="PROSITE" id="PS00108">
    <property type="entry name" value="PROTEIN_KINASE_ST"/>
    <property type="match status" value="1"/>
</dbReference>